<dbReference type="EMBL" id="BK015206">
    <property type="protein sequence ID" value="DAD95903.1"/>
    <property type="molecule type" value="Genomic_DNA"/>
</dbReference>
<dbReference type="InterPro" id="IPR006119">
    <property type="entry name" value="Resolv_N"/>
</dbReference>
<proteinExistence type="predicted"/>
<dbReference type="Gene3D" id="3.40.50.1390">
    <property type="entry name" value="Resolvase, N-terminal catalytic domain"/>
    <property type="match status" value="1"/>
</dbReference>
<dbReference type="InterPro" id="IPR011109">
    <property type="entry name" value="DNA_bind_recombinase_dom"/>
</dbReference>
<dbReference type="PROSITE" id="PS51736">
    <property type="entry name" value="RECOMBINASES_3"/>
    <property type="match status" value="1"/>
</dbReference>
<feature type="domain" description="Resolvase/invertase-type recombinase catalytic" evidence="1">
    <location>
        <begin position="7"/>
        <end position="151"/>
    </location>
</feature>
<name>A0A8S5NNF9_9CAUD</name>
<sequence length="382" mass="43174">MDNTNIRAVVYARYSSHSQGEQSIEGQLSAAHTYADAKGYTIIHEYIDRAVSGRTDNREEFQKMLSDTAKKQFQVIILWKVDRFGRNREEITFNKYRCKKNDVRVEYVAENVPDSPEGVILESVLEGMAEYYSLQLSQNIRRGQYEGAKKHNVLSGNIPLGYKAVDKKYVIDESTAPVIKEIYALYASGCSTAQIIRQLNSEGHRTRYGRPFTKSSLRTILKNESYIGIYTYKDLIRDEDAIPAIVDKDTFYKVQEMLKVNKRKPHSSWNYSDFLLTGKLYCGLCGSEMIGTSGYGKLGTKYNYYNCLSQRKKTGCKKKPIRADLLEPLVLKEAQDLLADDAILELDAQQANSAPAFACCISASVRISRSSLKLNAISILSS</sequence>
<organism evidence="3">
    <name type="scientific">Siphoviridae sp. ctGMq5</name>
    <dbReference type="NCBI Taxonomy" id="2826220"/>
    <lineage>
        <taxon>Viruses</taxon>
        <taxon>Duplodnaviria</taxon>
        <taxon>Heunggongvirae</taxon>
        <taxon>Uroviricota</taxon>
        <taxon>Caudoviricetes</taxon>
    </lineage>
</organism>
<dbReference type="GO" id="GO:0000150">
    <property type="term" value="F:DNA strand exchange activity"/>
    <property type="evidence" value="ECO:0007669"/>
    <property type="project" value="InterPro"/>
</dbReference>
<dbReference type="Pfam" id="PF00239">
    <property type="entry name" value="Resolvase"/>
    <property type="match status" value="1"/>
</dbReference>
<feature type="domain" description="Recombinase" evidence="2">
    <location>
        <begin position="159"/>
        <end position="264"/>
    </location>
</feature>
<evidence type="ECO:0000259" key="1">
    <source>
        <dbReference type="PROSITE" id="PS51736"/>
    </source>
</evidence>
<evidence type="ECO:0000313" key="3">
    <source>
        <dbReference type="EMBL" id="DAD95903.1"/>
    </source>
</evidence>
<dbReference type="CDD" id="cd00338">
    <property type="entry name" value="Ser_Recombinase"/>
    <property type="match status" value="1"/>
</dbReference>
<dbReference type="InterPro" id="IPR036162">
    <property type="entry name" value="Resolvase-like_N_sf"/>
</dbReference>
<dbReference type="Pfam" id="PF13408">
    <property type="entry name" value="Zn_ribbon_recom"/>
    <property type="match status" value="1"/>
</dbReference>
<dbReference type="InterPro" id="IPR038109">
    <property type="entry name" value="DNA_bind_recomb_sf"/>
</dbReference>
<reference evidence="3" key="1">
    <citation type="journal article" date="2021" name="Proc. Natl. Acad. Sci. U.S.A.">
        <title>A Catalog of Tens of Thousands of Viruses from Human Metagenomes Reveals Hidden Associations with Chronic Diseases.</title>
        <authorList>
            <person name="Tisza M.J."/>
            <person name="Buck C.B."/>
        </authorList>
    </citation>
    <scope>NUCLEOTIDE SEQUENCE</scope>
    <source>
        <strain evidence="3">CtGMq5</strain>
    </source>
</reference>
<dbReference type="Pfam" id="PF07508">
    <property type="entry name" value="Recombinase"/>
    <property type="match status" value="1"/>
</dbReference>
<dbReference type="PANTHER" id="PTHR30461:SF23">
    <property type="entry name" value="DNA RECOMBINASE-RELATED"/>
    <property type="match status" value="1"/>
</dbReference>
<dbReference type="SUPFAM" id="SSF53041">
    <property type="entry name" value="Resolvase-like"/>
    <property type="match status" value="1"/>
</dbReference>
<evidence type="ECO:0000259" key="2">
    <source>
        <dbReference type="PROSITE" id="PS51737"/>
    </source>
</evidence>
<dbReference type="InterPro" id="IPR050639">
    <property type="entry name" value="SSR_resolvase"/>
</dbReference>
<dbReference type="SMART" id="SM00857">
    <property type="entry name" value="Resolvase"/>
    <property type="match status" value="1"/>
</dbReference>
<dbReference type="InterPro" id="IPR025827">
    <property type="entry name" value="Zn_ribbon_recom_dom"/>
</dbReference>
<dbReference type="PANTHER" id="PTHR30461">
    <property type="entry name" value="DNA-INVERTASE FROM LAMBDOID PROPHAGE"/>
    <property type="match status" value="1"/>
</dbReference>
<protein>
    <submittedName>
        <fullName evidence="3">Integrase</fullName>
    </submittedName>
</protein>
<dbReference type="PROSITE" id="PS51737">
    <property type="entry name" value="RECOMBINASE_DNA_BIND"/>
    <property type="match status" value="1"/>
</dbReference>
<dbReference type="GO" id="GO:0003677">
    <property type="term" value="F:DNA binding"/>
    <property type="evidence" value="ECO:0007669"/>
    <property type="project" value="InterPro"/>
</dbReference>
<accession>A0A8S5NNF9</accession>
<dbReference type="Gene3D" id="3.90.1750.20">
    <property type="entry name" value="Putative Large Serine Recombinase, Chain B, Domain 2"/>
    <property type="match status" value="1"/>
</dbReference>